<evidence type="ECO:0008006" key="3">
    <source>
        <dbReference type="Google" id="ProtNLM"/>
    </source>
</evidence>
<accession>A0A101I2S2</accession>
<dbReference type="EMBL" id="LGGX01000003">
    <property type="protein sequence ID" value="KUK87691.1"/>
    <property type="molecule type" value="Genomic_DNA"/>
</dbReference>
<reference evidence="2" key="1">
    <citation type="journal article" date="2015" name="MBio">
        <title>Genome-Resolved Metagenomic Analysis Reveals Roles for Candidate Phyla and Other Microbial Community Members in Biogeochemical Transformations in Oil Reservoirs.</title>
        <authorList>
            <person name="Hu P."/>
            <person name="Tom L."/>
            <person name="Singh A."/>
            <person name="Thomas B.C."/>
            <person name="Baker B.J."/>
            <person name="Piceno Y.M."/>
            <person name="Andersen G.L."/>
            <person name="Banfield J.F."/>
        </authorList>
    </citation>
    <scope>NUCLEOTIDE SEQUENCE [LARGE SCALE GENOMIC DNA]</scope>
</reference>
<comment type="caution">
    <text evidence="1">The sequence shown here is derived from an EMBL/GenBank/DDBJ whole genome shotgun (WGS) entry which is preliminary data.</text>
</comment>
<protein>
    <recommendedName>
        <fullName evidence="3">Lipoprotein</fullName>
    </recommendedName>
</protein>
<dbReference type="Proteomes" id="UP000053467">
    <property type="component" value="Unassembled WGS sequence"/>
</dbReference>
<evidence type="ECO:0000313" key="1">
    <source>
        <dbReference type="EMBL" id="KUK87691.1"/>
    </source>
</evidence>
<gene>
    <name evidence="1" type="ORF">XE03_0582</name>
</gene>
<dbReference type="AlphaFoldDB" id="A0A101I2S2"/>
<sequence length="55" mass="6194">MIKKILFLGVIFSLILTSCFLLPQEVSVDDTKTFLNVLKIPSTIQPPSTMEKIQL</sequence>
<name>A0A101I2S2_UNCT6</name>
<organism evidence="1 2">
    <name type="scientific">candidate division TA06 bacterium 34_109</name>
    <dbReference type="NCBI Taxonomy" id="1635277"/>
    <lineage>
        <taxon>Bacteria</taxon>
        <taxon>Bacteria division TA06</taxon>
    </lineage>
</organism>
<proteinExistence type="predicted"/>
<evidence type="ECO:0000313" key="2">
    <source>
        <dbReference type="Proteomes" id="UP000053467"/>
    </source>
</evidence>
<dbReference type="PROSITE" id="PS51257">
    <property type="entry name" value="PROKAR_LIPOPROTEIN"/>
    <property type="match status" value="1"/>
</dbReference>